<sequence length="284" mass="32246">MPLPRSEWDFTDISDDAVSAAFFWEYARQSEPTKERFAVLLESEPANWITKPIPSELKARCEEIRSLPYFSALQFVTHFSESFPRFGVRSVDAFGEEHFLSGLKGEFEPVVSLHKLSKGQSPTIEWDEAKEAFGCVGEDGLRYHADECESAQHYLLKVPTSLNAAAVVSQIIEQLKVHWPKELESSFSKSSLLKGIGGEPLGYNKRYALEWLGVLRRFEASGGSWERYLNLYPEGGDKDSVKRKLREQRNKAREVLKWFDAGCRGGMVLSNGGRRMKWAEEVLG</sequence>
<evidence type="ECO:0000313" key="1">
    <source>
        <dbReference type="EMBL" id="MBK1875593.1"/>
    </source>
</evidence>
<accession>A0A934RSG7</accession>
<protein>
    <submittedName>
        <fullName evidence="1">Uncharacterized protein</fullName>
    </submittedName>
</protein>
<dbReference type="AlphaFoldDB" id="A0A934RSG7"/>
<proteinExistence type="predicted"/>
<dbReference type="RefSeq" id="WP_200353811.1">
    <property type="nucleotide sequence ID" value="NZ_JAENIL010000003.1"/>
</dbReference>
<gene>
    <name evidence="1" type="ORF">JIN87_01875</name>
</gene>
<comment type="caution">
    <text evidence="1">The sequence shown here is derived from an EMBL/GenBank/DDBJ whole genome shotgun (WGS) entry which is preliminary data.</text>
</comment>
<organism evidence="1 2">
    <name type="scientific">Pelagicoccus mobilis</name>
    <dbReference type="NCBI Taxonomy" id="415221"/>
    <lineage>
        <taxon>Bacteria</taxon>
        <taxon>Pseudomonadati</taxon>
        <taxon>Verrucomicrobiota</taxon>
        <taxon>Opitutia</taxon>
        <taxon>Puniceicoccales</taxon>
        <taxon>Pelagicoccaceae</taxon>
        <taxon>Pelagicoccus</taxon>
    </lineage>
</organism>
<evidence type="ECO:0000313" key="2">
    <source>
        <dbReference type="Proteomes" id="UP000617628"/>
    </source>
</evidence>
<dbReference type="EMBL" id="JAENIL010000003">
    <property type="protein sequence ID" value="MBK1875593.1"/>
    <property type="molecule type" value="Genomic_DNA"/>
</dbReference>
<keyword evidence="2" id="KW-1185">Reference proteome</keyword>
<dbReference type="Proteomes" id="UP000617628">
    <property type="component" value="Unassembled WGS sequence"/>
</dbReference>
<name>A0A934RSG7_9BACT</name>
<reference evidence="1" key="1">
    <citation type="submission" date="2021-01" db="EMBL/GenBank/DDBJ databases">
        <title>Modified the classification status of verrucomicrobia.</title>
        <authorList>
            <person name="Feng X."/>
        </authorList>
    </citation>
    <scope>NUCLEOTIDE SEQUENCE</scope>
    <source>
        <strain evidence="1">KCTC 13126</strain>
    </source>
</reference>